<evidence type="ECO:0000256" key="1">
    <source>
        <dbReference type="ARBA" id="ARBA00004370"/>
    </source>
</evidence>
<reference evidence="8" key="1">
    <citation type="submission" date="2022-11" db="EMBL/GenBank/DDBJ databases">
        <title>Genome Sequence of Cubamyces cubensis.</title>
        <authorList>
            <person name="Buettner E."/>
        </authorList>
    </citation>
    <scope>NUCLEOTIDE SEQUENCE</scope>
    <source>
        <strain evidence="8">MPL-01</strain>
    </source>
</reference>
<dbReference type="Pfam" id="PF00400">
    <property type="entry name" value="WD40"/>
    <property type="match status" value="1"/>
</dbReference>
<accession>A0AAD7TKY6</accession>
<evidence type="ECO:0000256" key="4">
    <source>
        <dbReference type="ARBA" id="ARBA00023136"/>
    </source>
</evidence>
<evidence type="ECO:0000256" key="6">
    <source>
        <dbReference type="SAM" id="MobiDB-lite"/>
    </source>
</evidence>
<keyword evidence="4" id="KW-0472">Membrane</keyword>
<evidence type="ECO:0000313" key="9">
    <source>
        <dbReference type="Proteomes" id="UP001215151"/>
    </source>
</evidence>
<organism evidence="8 9">
    <name type="scientific">Trametes cubensis</name>
    <dbReference type="NCBI Taxonomy" id="1111947"/>
    <lineage>
        <taxon>Eukaryota</taxon>
        <taxon>Fungi</taxon>
        <taxon>Dikarya</taxon>
        <taxon>Basidiomycota</taxon>
        <taxon>Agaricomycotina</taxon>
        <taxon>Agaricomycetes</taxon>
        <taxon>Polyporales</taxon>
        <taxon>Polyporaceae</taxon>
        <taxon>Trametes</taxon>
    </lineage>
</organism>
<feature type="repeat" description="WD" evidence="5">
    <location>
        <begin position="19"/>
        <end position="53"/>
    </location>
</feature>
<dbReference type="PROSITE" id="PS50082">
    <property type="entry name" value="WD_REPEATS_2"/>
    <property type="match status" value="1"/>
</dbReference>
<dbReference type="InterPro" id="IPR015943">
    <property type="entry name" value="WD40/YVTN_repeat-like_dom_sf"/>
</dbReference>
<evidence type="ECO:0000256" key="3">
    <source>
        <dbReference type="ARBA" id="ARBA00022989"/>
    </source>
</evidence>
<dbReference type="InterPro" id="IPR012919">
    <property type="entry name" value="SUN_dom"/>
</dbReference>
<dbReference type="InterPro" id="IPR045119">
    <property type="entry name" value="SUN1-5"/>
</dbReference>
<keyword evidence="9" id="KW-1185">Reference proteome</keyword>
<dbReference type="GO" id="GO:0034993">
    <property type="term" value="C:meiotic nuclear membrane microtubule tethering complex"/>
    <property type="evidence" value="ECO:0007669"/>
    <property type="project" value="TreeGrafter"/>
</dbReference>
<dbReference type="Gene3D" id="2.60.120.260">
    <property type="entry name" value="Galactose-binding domain-like"/>
    <property type="match status" value="1"/>
</dbReference>
<protein>
    <recommendedName>
        <fullName evidence="7">SUN domain-containing protein</fullName>
    </recommendedName>
</protein>
<proteinExistence type="predicted"/>
<dbReference type="Pfam" id="PF07738">
    <property type="entry name" value="Sad1_UNC"/>
    <property type="match status" value="1"/>
</dbReference>
<comment type="caution">
    <text evidence="8">The sequence shown here is derived from an EMBL/GenBank/DDBJ whole genome shotgun (WGS) entry which is preliminary data.</text>
</comment>
<dbReference type="SMART" id="SM00320">
    <property type="entry name" value="WD40"/>
    <property type="match status" value="3"/>
</dbReference>
<comment type="subcellular location">
    <subcellularLocation>
        <location evidence="1">Membrane</location>
    </subcellularLocation>
</comment>
<evidence type="ECO:0000313" key="8">
    <source>
        <dbReference type="EMBL" id="KAJ8463966.1"/>
    </source>
</evidence>
<evidence type="ECO:0000256" key="5">
    <source>
        <dbReference type="PROSITE-ProRule" id="PRU00221"/>
    </source>
</evidence>
<dbReference type="Proteomes" id="UP001215151">
    <property type="component" value="Unassembled WGS sequence"/>
</dbReference>
<gene>
    <name evidence="8" type="ORF">ONZ51_g9904</name>
</gene>
<dbReference type="PANTHER" id="PTHR12911:SF8">
    <property type="entry name" value="KLAROID PROTEIN-RELATED"/>
    <property type="match status" value="1"/>
</dbReference>
<dbReference type="SUPFAM" id="SSF50978">
    <property type="entry name" value="WD40 repeat-like"/>
    <property type="match status" value="1"/>
</dbReference>
<feature type="domain" description="SUN" evidence="7">
    <location>
        <begin position="875"/>
        <end position="1080"/>
    </location>
</feature>
<feature type="region of interest" description="Disordered" evidence="6">
    <location>
        <begin position="543"/>
        <end position="566"/>
    </location>
</feature>
<dbReference type="PROSITE" id="PS51469">
    <property type="entry name" value="SUN"/>
    <property type="match status" value="1"/>
</dbReference>
<dbReference type="PANTHER" id="PTHR12911">
    <property type="entry name" value="SAD1/UNC-84-LIKE PROTEIN-RELATED"/>
    <property type="match status" value="1"/>
</dbReference>
<dbReference type="InterPro" id="IPR001680">
    <property type="entry name" value="WD40_rpt"/>
</dbReference>
<dbReference type="AlphaFoldDB" id="A0AAD7TKY6"/>
<dbReference type="EMBL" id="JAPEVG010000361">
    <property type="protein sequence ID" value="KAJ8463966.1"/>
    <property type="molecule type" value="Genomic_DNA"/>
</dbReference>
<evidence type="ECO:0000259" key="7">
    <source>
        <dbReference type="PROSITE" id="PS51469"/>
    </source>
</evidence>
<keyword evidence="3" id="KW-1133">Transmembrane helix</keyword>
<dbReference type="InterPro" id="IPR036322">
    <property type="entry name" value="WD40_repeat_dom_sf"/>
</dbReference>
<keyword evidence="2" id="KW-0812">Transmembrane</keyword>
<sequence>MVLRYVECNRLCYDQPTGVTCLAFSPCGKYLATGALNGNACIWSISDGRLLHVLSGAIPMLSIAWDESCSNTVMCGLQDGTVACLIISPSGLQVIGFWAHSYPVECLSLKRGFLASGAHEEVRIWSRKDREWVREVELPPPPKTSFNRVLDIVVTSIHWMVRQRGKPYLLVTYLDHGVHIFDAVTWKQDRTVPISGQIADSSISNDGKLIAISNVISGFEVYALDVGTALWSFGHTVTDYRKIPVLFIHGAAAIVGGNLQGDVHLWDVSSGRKLHSLVHAKDDQIFALAAYYDAELDNFFIATGILRGTSGASVILWKAEELGISETSRSACSSFMLFERAFATDIITGTSGPVPLITPPPIASVSPRVLSTPLHVFHMSFSLRELLLLVLLMSWLSYLYRYFLQSPRPSQPVYSFTARTPICQDGTTVLEFSAPSAPHGNRNVVPTILRTLDALDVVGASGVASGRAQLPTQLASVNLKEEKPVFHLKTEPRHRVASMRTPSVSRNTVLHIEPILHPQVGVDNIKTLPYILSARVTRSMSRSSLASAPEASVPDDNGHGGGHPPANMLHLASATANSNDRIFTEDDGVSTSLPYYKRELKPHTAWFGSKGTQKISQPPIMCNQHEVRVGDVFRHLAPDAVQLWLWEAAQGEARWRRVHCGFQREDGRYLSVTEKKKEPSWVCSEWCYKRISALKHEGLVDIIHAVPSELVAIFQPIPSLRAFFVFPSNLRMSGGSSPFDPSRFVFEEPPKRAPARGKTVRFEQGDPSFSEQVTRTHHVRPKPHYRALKAPRISLSRSTHLLIAGSLFVLALALLYLPFSSLDRPITDTNPSHFIESGSKLLTAVWPFGHKLQAAPTPSPTSLDSERDLIENVAIRAQWGPVLRPDYALRANGGRIVQTLTTPLQSSRSASSASTLGPEIVIDEDVYVGRCWTIAVTGQIGISTSVLIHPRYITIDHIPRQVALDIGRAPRRMVLWGVIDGLSNIQRFRSLVASNPNAETLLESGPCGRSFPPISGTHAFFALATFEYDVYAGFPSQTFAVSDYIAVSGMDFGIFVVEVIDNWGAADTCLYRIRIHGEPAAVLSKERNP</sequence>
<keyword evidence="5" id="KW-0853">WD repeat</keyword>
<dbReference type="GO" id="GO:0043495">
    <property type="term" value="F:protein-membrane adaptor activity"/>
    <property type="evidence" value="ECO:0007669"/>
    <property type="project" value="TreeGrafter"/>
</dbReference>
<name>A0AAD7TKY6_9APHY</name>
<dbReference type="Gene3D" id="2.130.10.10">
    <property type="entry name" value="YVTN repeat-like/Quinoprotein amine dehydrogenase"/>
    <property type="match status" value="1"/>
</dbReference>
<evidence type="ECO:0000256" key="2">
    <source>
        <dbReference type="ARBA" id="ARBA00022692"/>
    </source>
</evidence>